<sequence>MGRRADADPEHRGVLRPGGGGHLNGSLAVYRAETEEGPDVLRWLDRQLIRLVTTSHTCHLHLSAPVSLLLSQLIRLVTTSHTCHLHLSAPVSLLLSQLIRLVTTSHTCHLHLSAPVSLLLSQLIRLVTTSRT</sequence>
<dbReference type="AlphaFoldDB" id="A0AAW0MUD9"/>
<feature type="region of interest" description="Disordered" evidence="1">
    <location>
        <begin position="1"/>
        <end position="20"/>
    </location>
</feature>
<name>A0AAW0MUD9_9GOBI</name>
<feature type="compositionally biased region" description="Basic and acidic residues" evidence="1">
    <location>
        <begin position="1"/>
        <end position="13"/>
    </location>
</feature>
<dbReference type="GO" id="GO:0030127">
    <property type="term" value="C:COPII vesicle coat"/>
    <property type="evidence" value="ECO:0007669"/>
    <property type="project" value="InterPro"/>
</dbReference>
<dbReference type="Gene3D" id="1.20.120.730">
    <property type="entry name" value="Sec23/Sec24 helical domain"/>
    <property type="match status" value="1"/>
</dbReference>
<dbReference type="GO" id="GO:0006886">
    <property type="term" value="P:intracellular protein transport"/>
    <property type="evidence" value="ECO:0007669"/>
    <property type="project" value="InterPro"/>
</dbReference>
<comment type="caution">
    <text evidence="2">The sequence shown here is derived from an EMBL/GenBank/DDBJ whole genome shotgun (WGS) entry which is preliminary data.</text>
</comment>
<accession>A0AAW0MUD9</accession>
<protein>
    <submittedName>
        <fullName evidence="2">Uncharacterized protein</fullName>
    </submittedName>
</protein>
<gene>
    <name evidence="2" type="ORF">WMY93_032899</name>
</gene>
<dbReference type="Proteomes" id="UP001460270">
    <property type="component" value="Unassembled WGS sequence"/>
</dbReference>
<reference evidence="3" key="1">
    <citation type="submission" date="2024-04" db="EMBL/GenBank/DDBJ databases">
        <title>Salinicola lusitanus LLJ914,a marine bacterium isolated from the Okinawa Trough.</title>
        <authorList>
            <person name="Li J."/>
        </authorList>
    </citation>
    <scope>NUCLEOTIDE SEQUENCE [LARGE SCALE GENOMIC DNA]</scope>
</reference>
<organism evidence="2 3">
    <name type="scientific">Mugilogobius chulae</name>
    <name type="common">yellowstripe goby</name>
    <dbReference type="NCBI Taxonomy" id="88201"/>
    <lineage>
        <taxon>Eukaryota</taxon>
        <taxon>Metazoa</taxon>
        <taxon>Chordata</taxon>
        <taxon>Craniata</taxon>
        <taxon>Vertebrata</taxon>
        <taxon>Euteleostomi</taxon>
        <taxon>Actinopterygii</taxon>
        <taxon>Neopterygii</taxon>
        <taxon>Teleostei</taxon>
        <taxon>Neoteleostei</taxon>
        <taxon>Acanthomorphata</taxon>
        <taxon>Gobiaria</taxon>
        <taxon>Gobiiformes</taxon>
        <taxon>Gobioidei</taxon>
        <taxon>Gobiidae</taxon>
        <taxon>Gobionellinae</taxon>
        <taxon>Mugilogobius</taxon>
    </lineage>
</organism>
<dbReference type="EMBL" id="JBBPFD010000092">
    <property type="protein sequence ID" value="KAK7880469.1"/>
    <property type="molecule type" value="Genomic_DNA"/>
</dbReference>
<dbReference type="SUPFAM" id="SSF81811">
    <property type="entry name" value="Helical domain of Sec23/24"/>
    <property type="match status" value="1"/>
</dbReference>
<evidence type="ECO:0000256" key="1">
    <source>
        <dbReference type="SAM" id="MobiDB-lite"/>
    </source>
</evidence>
<evidence type="ECO:0000313" key="3">
    <source>
        <dbReference type="Proteomes" id="UP001460270"/>
    </source>
</evidence>
<evidence type="ECO:0000313" key="2">
    <source>
        <dbReference type="EMBL" id="KAK7880469.1"/>
    </source>
</evidence>
<dbReference type="InterPro" id="IPR036175">
    <property type="entry name" value="Sec23/24_helical_dom_sf"/>
</dbReference>
<dbReference type="GO" id="GO:0006888">
    <property type="term" value="P:endoplasmic reticulum to Golgi vesicle-mediated transport"/>
    <property type="evidence" value="ECO:0007669"/>
    <property type="project" value="InterPro"/>
</dbReference>
<proteinExistence type="predicted"/>
<keyword evidence="3" id="KW-1185">Reference proteome</keyword>